<accession>A0A235BYT8</accession>
<protein>
    <submittedName>
        <fullName evidence="4">NADH:ubiquinone oxidoreductase</fullName>
    </submittedName>
</protein>
<comment type="caution">
    <text evidence="4">The sequence shown here is derived from an EMBL/GenBank/DDBJ whole genome shotgun (WGS) entry which is preliminary data.</text>
</comment>
<dbReference type="PANTHER" id="PTHR43485">
    <property type="entry name" value="HYDROGENASE-4 COMPONENT G"/>
    <property type="match status" value="1"/>
</dbReference>
<dbReference type="InterPro" id="IPR001135">
    <property type="entry name" value="NADH_Q_OxRdtase_suD"/>
</dbReference>
<organism evidence="4 5">
    <name type="scientific">candidate division WOR-3 bacterium JGI_Cruoil_03_44_89</name>
    <dbReference type="NCBI Taxonomy" id="1973748"/>
    <lineage>
        <taxon>Bacteria</taxon>
        <taxon>Bacteria division WOR-3</taxon>
    </lineage>
</organism>
<dbReference type="AlphaFoldDB" id="A0A235BYT8"/>
<keyword evidence="4" id="KW-0830">Ubiquinone</keyword>
<dbReference type="InterPro" id="IPR018194">
    <property type="entry name" value="Ni-dep_hyd_lsu_Ni_BS"/>
</dbReference>
<name>A0A235BYT8_UNCW3</name>
<sequence length="393" mass="44393">MRTIIPVGPYHPLQEEPEFFELEVEGERVTKLNINIGYNHRGIEKLSEGMHFDQVTFLVERICGICSTSHPFAYVQAVEDLAGIEIPLRAKYIRCIIGELERIHSHLLWFGLAGHFIGYNTLWMWAWKYREIVLDLCEQISGNRNHYAMLRIGGTRRDILNKEIDELKEKTATLIPALNMFKGAVVDDPVVAARTKGVGVLTKQQAIDYCVLGPTARASGIDIDSRRDSPHNSAYNLVEWNVPVLEEGDVFAKVVVRILEMLESVKIITQSLDGLRDLKEGEIWNEVWEIPPGEGIGTYEAPRGEVFHYVRSDGGNTPFRHKIRAPSYLNVLSNEVAVVGGDVADACITLAAVDPCYCCTDRMQAVEDGKVKYNWKQLLQLSQEKTKKIKNQI</sequence>
<evidence type="ECO:0000313" key="4">
    <source>
        <dbReference type="EMBL" id="OYD17523.1"/>
    </source>
</evidence>
<dbReference type="GO" id="GO:0016651">
    <property type="term" value="F:oxidoreductase activity, acting on NAD(P)H"/>
    <property type="evidence" value="ECO:0007669"/>
    <property type="project" value="InterPro"/>
</dbReference>
<dbReference type="GO" id="GO:0016151">
    <property type="term" value="F:nickel cation binding"/>
    <property type="evidence" value="ECO:0007669"/>
    <property type="project" value="InterPro"/>
</dbReference>
<feature type="binding site" evidence="2">
    <location>
        <position position="356"/>
    </location>
    <ligand>
        <name>Ni(2+)</name>
        <dbReference type="ChEBI" id="CHEBI:49786"/>
    </ligand>
</feature>
<proteinExistence type="predicted"/>
<comment type="cofactor">
    <cofactor evidence="2">
        <name>Ni(2+)</name>
        <dbReference type="ChEBI" id="CHEBI:49786"/>
    </cofactor>
</comment>
<dbReference type="SUPFAM" id="SSF56762">
    <property type="entry name" value="HydB/Nqo4-like"/>
    <property type="match status" value="1"/>
</dbReference>
<evidence type="ECO:0000259" key="3">
    <source>
        <dbReference type="Pfam" id="PF00346"/>
    </source>
</evidence>
<gene>
    <name evidence="4" type="ORF">CH333_00610</name>
</gene>
<dbReference type="EMBL" id="NOZQ01000007">
    <property type="protein sequence ID" value="OYD17523.1"/>
    <property type="molecule type" value="Genomic_DNA"/>
</dbReference>
<keyword evidence="2" id="KW-0408">Iron</keyword>
<dbReference type="InterPro" id="IPR029014">
    <property type="entry name" value="NiFe-Hase_large"/>
</dbReference>
<dbReference type="InterPro" id="IPR001501">
    <property type="entry name" value="Ni-dep_hyd_lsu"/>
</dbReference>
<feature type="domain" description="NADH-quinone oxidoreductase subunit D" evidence="3">
    <location>
        <begin position="117"/>
        <end position="283"/>
    </location>
</feature>
<keyword evidence="2" id="KW-0533">Nickel</keyword>
<feature type="binding site" evidence="2">
    <location>
        <position position="63"/>
    </location>
    <ligand>
        <name>Ni(2+)</name>
        <dbReference type="ChEBI" id="CHEBI:49786"/>
    </ligand>
</feature>
<feature type="binding site" evidence="2">
    <location>
        <position position="359"/>
    </location>
    <ligand>
        <name>Fe cation</name>
        <dbReference type="ChEBI" id="CHEBI:24875"/>
    </ligand>
</feature>
<dbReference type="PROSITE" id="PS00507">
    <property type="entry name" value="NI_HGENASE_L_1"/>
    <property type="match status" value="1"/>
</dbReference>
<evidence type="ECO:0000256" key="1">
    <source>
        <dbReference type="ARBA" id="ARBA00023002"/>
    </source>
</evidence>
<dbReference type="PANTHER" id="PTHR43485:SF1">
    <property type="entry name" value="FORMATE HYDROGENLYASE SUBUNIT 5-RELATED"/>
    <property type="match status" value="1"/>
</dbReference>
<feature type="domain" description="NADH-quinone oxidoreductase subunit D" evidence="3">
    <location>
        <begin position="284"/>
        <end position="362"/>
    </location>
</feature>
<keyword evidence="2" id="KW-0479">Metal-binding</keyword>
<feature type="binding site" evidence="2">
    <location>
        <position position="44"/>
    </location>
    <ligand>
        <name>Mg(2+)</name>
        <dbReference type="ChEBI" id="CHEBI:18420"/>
    </ligand>
</feature>
<feature type="binding site" evidence="2">
    <location>
        <position position="66"/>
    </location>
    <ligand>
        <name>Ni(2+)</name>
        <dbReference type="ChEBI" id="CHEBI:49786"/>
    </ligand>
</feature>
<evidence type="ECO:0000313" key="5">
    <source>
        <dbReference type="Proteomes" id="UP000215215"/>
    </source>
</evidence>
<dbReference type="Pfam" id="PF00374">
    <property type="entry name" value="NiFeSe_Hases"/>
    <property type="match status" value="1"/>
</dbReference>
<feature type="binding site" evidence="2">
    <location>
        <position position="323"/>
    </location>
    <ligand>
        <name>Mg(2+)</name>
        <dbReference type="ChEBI" id="CHEBI:18420"/>
    </ligand>
</feature>
<comment type="cofactor">
    <cofactor evidence="2">
        <name>Fe cation</name>
        <dbReference type="ChEBI" id="CHEBI:24875"/>
    </cofactor>
</comment>
<dbReference type="Pfam" id="PF00346">
    <property type="entry name" value="Complex1_49kDa"/>
    <property type="match status" value="2"/>
</dbReference>
<keyword evidence="2" id="KW-0460">Magnesium</keyword>
<evidence type="ECO:0000256" key="2">
    <source>
        <dbReference type="PIRSR" id="PIRSR601501-1"/>
    </source>
</evidence>
<dbReference type="GO" id="GO:0008901">
    <property type="term" value="F:ferredoxin hydrogenase activity"/>
    <property type="evidence" value="ECO:0007669"/>
    <property type="project" value="InterPro"/>
</dbReference>
<dbReference type="Proteomes" id="UP000215215">
    <property type="component" value="Unassembled WGS sequence"/>
</dbReference>
<dbReference type="Gene3D" id="1.10.645.10">
    <property type="entry name" value="Cytochrome-c3 Hydrogenase, chain B"/>
    <property type="match status" value="1"/>
</dbReference>
<dbReference type="InterPro" id="IPR052197">
    <property type="entry name" value="ComplexI_49kDa-like"/>
</dbReference>
<reference evidence="4 5" key="1">
    <citation type="submission" date="2017-07" db="EMBL/GenBank/DDBJ databases">
        <title>Recovery of genomes from metagenomes via a dereplication, aggregation, and scoring strategy.</title>
        <authorList>
            <person name="Sieber C.M."/>
            <person name="Probst A.J."/>
            <person name="Sharrar A."/>
            <person name="Thomas B.C."/>
            <person name="Hess M."/>
            <person name="Tringe S.G."/>
            <person name="Banfield J.F."/>
        </authorList>
    </citation>
    <scope>NUCLEOTIDE SEQUENCE [LARGE SCALE GENOMIC DNA]</scope>
    <source>
        <strain evidence="4">JGI_Cruoil_03_44_89</strain>
    </source>
</reference>
<dbReference type="GO" id="GO:0048038">
    <property type="term" value="F:quinone binding"/>
    <property type="evidence" value="ECO:0007669"/>
    <property type="project" value="InterPro"/>
</dbReference>
<dbReference type="GO" id="GO:0051287">
    <property type="term" value="F:NAD binding"/>
    <property type="evidence" value="ECO:0007669"/>
    <property type="project" value="InterPro"/>
</dbReference>
<feature type="binding site" evidence="2">
    <location>
        <position position="66"/>
    </location>
    <ligand>
        <name>Fe cation</name>
        <dbReference type="ChEBI" id="CHEBI:24875"/>
    </ligand>
</feature>
<keyword evidence="1" id="KW-0560">Oxidoreductase</keyword>